<dbReference type="GO" id="GO:0005846">
    <property type="term" value="C:nuclear cap binding complex"/>
    <property type="evidence" value="ECO:0007669"/>
    <property type="project" value="InterPro"/>
</dbReference>
<evidence type="ECO:0000256" key="2">
    <source>
        <dbReference type="ARBA" id="ARBA00010725"/>
    </source>
</evidence>
<feature type="domain" description="RRM" evidence="12">
    <location>
        <begin position="77"/>
        <end position="155"/>
    </location>
</feature>
<dbReference type="FunFam" id="3.30.70.330:FF:000128">
    <property type="entry name" value="Nuclear cap-binding protein subunit 2"/>
    <property type="match status" value="1"/>
</dbReference>
<evidence type="ECO:0000256" key="9">
    <source>
        <dbReference type="ARBA" id="ARBA00063437"/>
    </source>
</evidence>
<dbReference type="GO" id="GO:0000339">
    <property type="term" value="F:RNA cap binding"/>
    <property type="evidence" value="ECO:0007669"/>
    <property type="project" value="InterPro"/>
</dbReference>
<dbReference type="SUPFAM" id="SSF54928">
    <property type="entry name" value="RNA-binding domain, RBD"/>
    <property type="match status" value="1"/>
</dbReference>
<dbReference type="PROSITE" id="PS50102">
    <property type="entry name" value="RRM"/>
    <property type="match status" value="1"/>
</dbReference>
<dbReference type="OrthoDB" id="201398at2759"/>
<reference evidence="14" key="1">
    <citation type="submission" date="2020-12" db="UniProtKB">
        <authorList>
            <consortium name="WormBaseParasite"/>
        </authorList>
    </citation>
    <scope>IDENTIFICATION</scope>
    <source>
        <strain evidence="14">MHco3</strain>
    </source>
</reference>
<dbReference type="CDD" id="cd12240">
    <property type="entry name" value="RRM_NCBP2"/>
    <property type="match status" value="1"/>
</dbReference>
<dbReference type="InterPro" id="IPR000504">
    <property type="entry name" value="RRM_dom"/>
</dbReference>
<dbReference type="Proteomes" id="UP000025227">
    <property type="component" value="Unplaced"/>
</dbReference>
<keyword evidence="6 11" id="KW-0508">mRNA splicing</keyword>
<protein>
    <recommendedName>
        <fullName evidence="11">Nuclear cap-binding protein subunit 2</fullName>
    </recommendedName>
    <alternativeName>
        <fullName evidence="11">20 kDa nuclear cap-binding protein</fullName>
    </alternativeName>
</protein>
<dbReference type="OMA" id="IMGINRN"/>
<dbReference type="Pfam" id="PF00076">
    <property type="entry name" value="RRM_1"/>
    <property type="match status" value="1"/>
</dbReference>
<dbReference type="AlphaFoldDB" id="A0A7I5EBF0"/>
<sequence>DQYLLYCFSRNFFFRSSFRNQKFQMNPFDEKQRARNAIKAEIFAIRHPETVTQISEYRDQRFQGTLKEQDLALRTSTTLYIGNLSFYTSEDQLYELFGRAGEVKRIIIGLDRFKKSPCGFCFVIYYTRADTENAVKFLNRTMLDGRLIRVDYDAGFVEGRQYGRGRRGGQVRDEYREQFDPDRGGYGKIWQDREKKY</sequence>
<dbReference type="InterPro" id="IPR012677">
    <property type="entry name" value="Nucleotide-bd_a/b_plait_sf"/>
</dbReference>
<evidence type="ECO:0000256" key="5">
    <source>
        <dbReference type="ARBA" id="ARBA00023158"/>
    </source>
</evidence>
<dbReference type="InterPro" id="IPR035979">
    <property type="entry name" value="RBD_domain_sf"/>
</dbReference>
<dbReference type="Gene3D" id="3.30.70.330">
    <property type="match status" value="1"/>
</dbReference>
<dbReference type="SMART" id="SM00360">
    <property type="entry name" value="RRM"/>
    <property type="match status" value="1"/>
</dbReference>
<evidence type="ECO:0000256" key="8">
    <source>
        <dbReference type="ARBA" id="ARBA00055349"/>
    </source>
</evidence>
<organism evidence="13 14">
    <name type="scientific">Haemonchus contortus</name>
    <name type="common">Barber pole worm</name>
    <dbReference type="NCBI Taxonomy" id="6289"/>
    <lineage>
        <taxon>Eukaryota</taxon>
        <taxon>Metazoa</taxon>
        <taxon>Ecdysozoa</taxon>
        <taxon>Nematoda</taxon>
        <taxon>Chromadorea</taxon>
        <taxon>Rhabditida</taxon>
        <taxon>Rhabditina</taxon>
        <taxon>Rhabditomorpha</taxon>
        <taxon>Strongyloidea</taxon>
        <taxon>Trichostrongylidae</taxon>
        <taxon>Haemonchus</taxon>
    </lineage>
</organism>
<dbReference type="GO" id="GO:0045292">
    <property type="term" value="P:mRNA cis splicing, via spliceosome"/>
    <property type="evidence" value="ECO:0007669"/>
    <property type="project" value="InterPro"/>
</dbReference>
<evidence type="ECO:0000256" key="3">
    <source>
        <dbReference type="ARBA" id="ARBA00022664"/>
    </source>
</evidence>
<evidence type="ECO:0000313" key="14">
    <source>
        <dbReference type="WBParaSite" id="HCON_00121515-00001"/>
    </source>
</evidence>
<accession>A0A7I5EBF0</accession>
<evidence type="ECO:0000256" key="10">
    <source>
        <dbReference type="PROSITE-ProRule" id="PRU00176"/>
    </source>
</evidence>
<dbReference type="InterPro" id="IPR027157">
    <property type="entry name" value="NCBP2"/>
</dbReference>
<dbReference type="GO" id="GO:0031053">
    <property type="term" value="P:primary miRNA processing"/>
    <property type="evidence" value="ECO:0007669"/>
    <property type="project" value="UniProtKB-ARBA"/>
</dbReference>
<keyword evidence="5" id="KW-0943">RNA-mediated gene silencing</keyword>
<evidence type="ECO:0000256" key="6">
    <source>
        <dbReference type="ARBA" id="ARBA00023187"/>
    </source>
</evidence>
<comment type="similarity">
    <text evidence="2 11">Belongs to the RRM NCBP2 family.</text>
</comment>
<evidence type="ECO:0000256" key="4">
    <source>
        <dbReference type="ARBA" id="ARBA00022884"/>
    </source>
</evidence>
<comment type="function">
    <text evidence="8 11">Component of the cap-binding complex (CBC), which binds co-transcriptionally to the 5' cap of pre-mRNAs and is involved in various processes such as pre-mRNA splicing and RNA-mediated gene silencing (RNAi). The CBC complex is involved in miRNA-mediated RNA interference and is required for primary microRNAs (miRNAs) processing. In the CBC complex, ncbp-2 recognizes and binds capped RNAs (m7GpppG-capped RNA) but requires ncbp-1 to stabilize the movement of its N-terminal loop and lock the CBC into a high affinity cap-binding state with the cap structure.</text>
</comment>
<keyword evidence="4 10" id="KW-0694">RNA-binding</keyword>
<evidence type="ECO:0000256" key="11">
    <source>
        <dbReference type="RuleBase" id="RU364036"/>
    </source>
</evidence>
<dbReference type="InterPro" id="IPR034148">
    <property type="entry name" value="NCBP2_RRM"/>
</dbReference>
<dbReference type="GO" id="GO:0005634">
    <property type="term" value="C:nucleus"/>
    <property type="evidence" value="ECO:0007669"/>
    <property type="project" value="UniProtKB-SubCell"/>
</dbReference>
<comment type="subunit">
    <text evidence="9 11">Component of the nuclear cap-binding complex (CBC), a heterodimer composed of ncbp-1 and ncbp-2 that interacts with m7GpppG-capped RNA.</text>
</comment>
<proteinExistence type="inferred from homology"/>
<dbReference type="PANTHER" id="PTHR18847:SF0">
    <property type="entry name" value="NUCLEAR CAP-BINDING PROTEIN SUBUNIT 2"/>
    <property type="match status" value="1"/>
</dbReference>
<evidence type="ECO:0000313" key="13">
    <source>
        <dbReference type="Proteomes" id="UP000025227"/>
    </source>
</evidence>
<keyword evidence="13" id="KW-1185">Reference proteome</keyword>
<evidence type="ECO:0000259" key="12">
    <source>
        <dbReference type="PROSITE" id="PS50102"/>
    </source>
</evidence>
<keyword evidence="3 11" id="KW-0507">mRNA processing</keyword>
<name>A0A7I5EBF0_HAECO</name>
<dbReference type="WBParaSite" id="HCON_00121515-00001">
    <property type="protein sequence ID" value="HCON_00121515-00001"/>
    <property type="gene ID" value="HCON_00121515"/>
</dbReference>
<keyword evidence="7 11" id="KW-0539">Nucleus</keyword>
<evidence type="ECO:0000256" key="1">
    <source>
        <dbReference type="ARBA" id="ARBA00004123"/>
    </source>
</evidence>
<comment type="subcellular location">
    <subcellularLocation>
        <location evidence="1 11">Nucleus</location>
    </subcellularLocation>
</comment>
<evidence type="ECO:0000256" key="7">
    <source>
        <dbReference type="ARBA" id="ARBA00023242"/>
    </source>
</evidence>
<dbReference type="PANTHER" id="PTHR18847">
    <property type="entry name" value="20 KD NUCLEAR CAP BINDING PROTEIN"/>
    <property type="match status" value="1"/>
</dbReference>